<reference evidence="2" key="1">
    <citation type="journal article" date="2013" name="ISME J.">
        <title>A small predatory core genome in the divergent marine Bacteriovorax marinus SJ and the terrestrial Bdellovibrio bacteriovorus.</title>
        <authorList>
            <person name="Crossman L.C."/>
            <person name="Chen H."/>
            <person name="Cerdeno-Tarraga A.M."/>
            <person name="Brooks K."/>
            <person name="Quail M.A."/>
            <person name="Pineiro S.A."/>
            <person name="Hobley L."/>
            <person name="Sockett R.E."/>
            <person name="Bentley S.D."/>
            <person name="Parkhill J."/>
            <person name="Williams H.N."/>
            <person name="Stine O.C."/>
        </authorList>
    </citation>
    <scope>NUCLEOTIDE SEQUENCE [LARGE SCALE GENOMIC DNA]</scope>
    <source>
        <strain evidence="2">ATCC BAA-682 / DSM 15412 / SJ</strain>
    </source>
</reference>
<dbReference type="RefSeq" id="WP_014243472.1">
    <property type="nucleotide sequence ID" value="NC_016620.1"/>
</dbReference>
<evidence type="ECO:0000313" key="1">
    <source>
        <dbReference type="EMBL" id="CBW25687.1"/>
    </source>
</evidence>
<name>E1X5X0_HALMS</name>
<dbReference type="PATRIC" id="fig|862908.3.peg.752"/>
<sequence>MSKIKVGTYFLGRVVKYGVLDNEKLVEAITKGSKVSSRSYNWLITNVKHVKKTNIEYVFGNLSKYTPEGETVIVDEGTRRTHDDHTENLALASVPFVYLPKYSGICYLRLWNQIDINSFKGRVGDIIENYFSNFFVGVEINDISENYAFLKKAKKFSTINKIDCSIQQPNPLYGDIWKHLKEYLISRNSKELSISEESKDQYGIVTNLNGGHSDIELSLTDAAIRMALAGYGKGSVTGILDGVPETIKTKDDVIKIKFPKEPDPEELALEAQKNFMRINKVRGLKH</sequence>
<dbReference type="OrthoDB" id="5795843at2"/>
<accession>E1X5X0</accession>
<dbReference type="EMBL" id="FQ312005">
    <property type="protein sequence ID" value="CBW25687.1"/>
    <property type="molecule type" value="Genomic_DNA"/>
</dbReference>
<dbReference type="Pfam" id="PF15931">
    <property type="entry name" value="DUF4747"/>
    <property type="match status" value="1"/>
</dbReference>
<organism evidence="1 2">
    <name type="scientific">Halobacteriovorax marinus (strain ATCC BAA-682 / DSM 15412 / SJ)</name>
    <name type="common">Bacteriovorax marinus</name>
    <dbReference type="NCBI Taxonomy" id="862908"/>
    <lineage>
        <taxon>Bacteria</taxon>
        <taxon>Pseudomonadati</taxon>
        <taxon>Bdellovibrionota</taxon>
        <taxon>Bacteriovoracia</taxon>
        <taxon>Bacteriovoracales</taxon>
        <taxon>Halobacteriovoraceae</taxon>
        <taxon>Halobacteriovorax</taxon>
    </lineage>
</organism>
<dbReference type="InterPro" id="IPR031832">
    <property type="entry name" value="DUF4747"/>
</dbReference>
<dbReference type="Proteomes" id="UP000008963">
    <property type="component" value="Chromosome"/>
</dbReference>
<gene>
    <name evidence="1" type="ordered locus">BMS_0787</name>
</gene>
<evidence type="ECO:0000313" key="2">
    <source>
        <dbReference type="Proteomes" id="UP000008963"/>
    </source>
</evidence>
<dbReference type="STRING" id="862908.BMS_0787"/>
<keyword evidence="2" id="KW-1185">Reference proteome</keyword>
<protein>
    <submittedName>
        <fullName evidence="1">Uncharacterized protein</fullName>
    </submittedName>
</protein>
<dbReference type="KEGG" id="bmx:BMS_0787"/>
<dbReference type="HOGENOM" id="CLU_933642_0_0_7"/>
<proteinExistence type="predicted"/>
<dbReference type="eggNOG" id="ENOG5032TZ8">
    <property type="taxonomic scope" value="Bacteria"/>
</dbReference>
<dbReference type="AlphaFoldDB" id="E1X5X0"/>